<gene>
    <name evidence="2" type="ORF">DB30_04296</name>
</gene>
<protein>
    <submittedName>
        <fullName evidence="2">Uncharacterized protein</fullName>
    </submittedName>
</protein>
<evidence type="ECO:0000313" key="3">
    <source>
        <dbReference type="Proteomes" id="UP000031599"/>
    </source>
</evidence>
<dbReference type="Proteomes" id="UP000031599">
    <property type="component" value="Unassembled WGS sequence"/>
</dbReference>
<organism evidence="2 3">
    <name type="scientific">Enhygromyxa salina</name>
    <dbReference type="NCBI Taxonomy" id="215803"/>
    <lineage>
        <taxon>Bacteria</taxon>
        <taxon>Pseudomonadati</taxon>
        <taxon>Myxococcota</taxon>
        <taxon>Polyangia</taxon>
        <taxon>Nannocystales</taxon>
        <taxon>Nannocystaceae</taxon>
        <taxon>Enhygromyxa</taxon>
    </lineage>
</organism>
<evidence type="ECO:0000256" key="1">
    <source>
        <dbReference type="SAM" id="MobiDB-lite"/>
    </source>
</evidence>
<accession>A0A0C2D9M9</accession>
<sequence>MWPTGRGPIRVAPRRPHSCEKNTSTRRFRALTHCFQIGPELLARLWTALGGRVRRRQRTDRRTTAGASRVADPCPCQLRSGLEPTA</sequence>
<feature type="region of interest" description="Disordered" evidence="1">
    <location>
        <begin position="1"/>
        <end position="21"/>
    </location>
</feature>
<proteinExistence type="predicted"/>
<dbReference type="EMBL" id="JMCC02000034">
    <property type="protein sequence ID" value="KIG16677.1"/>
    <property type="molecule type" value="Genomic_DNA"/>
</dbReference>
<dbReference type="AlphaFoldDB" id="A0A0C2D9M9"/>
<feature type="region of interest" description="Disordered" evidence="1">
    <location>
        <begin position="57"/>
        <end position="86"/>
    </location>
</feature>
<evidence type="ECO:0000313" key="2">
    <source>
        <dbReference type="EMBL" id="KIG16677.1"/>
    </source>
</evidence>
<name>A0A0C2D9M9_9BACT</name>
<reference evidence="2 3" key="1">
    <citation type="submission" date="2014-12" db="EMBL/GenBank/DDBJ databases">
        <title>Genome assembly of Enhygromyxa salina DSM 15201.</title>
        <authorList>
            <person name="Sharma G."/>
            <person name="Subramanian S."/>
        </authorList>
    </citation>
    <scope>NUCLEOTIDE SEQUENCE [LARGE SCALE GENOMIC DNA]</scope>
    <source>
        <strain evidence="2 3">DSM 15201</strain>
    </source>
</reference>
<comment type="caution">
    <text evidence="2">The sequence shown here is derived from an EMBL/GenBank/DDBJ whole genome shotgun (WGS) entry which is preliminary data.</text>
</comment>